<evidence type="ECO:0000313" key="6">
    <source>
        <dbReference type="EMBL" id="SJM64684.1"/>
    </source>
</evidence>
<dbReference type="CDD" id="cd02000">
    <property type="entry name" value="TPP_E1_PDC_ADC_BCADC"/>
    <property type="match status" value="1"/>
</dbReference>
<dbReference type="Pfam" id="PF00676">
    <property type="entry name" value="E1_dh"/>
    <property type="match status" value="1"/>
</dbReference>
<evidence type="ECO:0000256" key="3">
    <source>
        <dbReference type="ARBA" id="ARBA00023052"/>
    </source>
</evidence>
<dbReference type="PANTHER" id="PTHR43380:SF1">
    <property type="entry name" value="2-OXOISOVALERATE DEHYDROGENASE SUBUNIT ALPHA, MITOCHONDRIAL"/>
    <property type="match status" value="1"/>
</dbReference>
<comment type="catalytic activity">
    <reaction evidence="4">
        <text>N(6)-[(R)-lipoyl]-L-lysyl-[protein] + 3-methyl-2-oxobutanoate + H(+) = N(6)-[(R)-S(8)-2-methylpropanoyldihydrolipoyl]-L-lysyl-[protein] + CO2</text>
        <dbReference type="Rhea" id="RHEA:13457"/>
        <dbReference type="Rhea" id="RHEA-COMP:10474"/>
        <dbReference type="Rhea" id="RHEA-COMP:10497"/>
        <dbReference type="ChEBI" id="CHEBI:11851"/>
        <dbReference type="ChEBI" id="CHEBI:15378"/>
        <dbReference type="ChEBI" id="CHEBI:16526"/>
        <dbReference type="ChEBI" id="CHEBI:83099"/>
        <dbReference type="ChEBI" id="CHEBI:83142"/>
        <dbReference type="EC" id="1.2.4.4"/>
    </reaction>
</comment>
<dbReference type="Proteomes" id="UP000195787">
    <property type="component" value="Unassembled WGS sequence"/>
</dbReference>
<evidence type="ECO:0000259" key="5">
    <source>
        <dbReference type="Pfam" id="PF00676"/>
    </source>
</evidence>
<comment type="function">
    <text evidence="4">The branched-chain alpha-keto dehydrogenase complex catalyzes the overall conversion of alpha-keto acids to acyl-CoA and CO(2). It contains multiple copies of three enzymatic components: branched-chain alpha-keto acid decarboxylase (E1), lipoamide acyltransferase (E2) and lipoamide dehydrogenase (E3).</text>
</comment>
<protein>
    <recommendedName>
        <fullName evidence="4">2-oxoisovalerate dehydrogenase subunit alpha</fullName>
        <ecNumber evidence="4">1.2.4.4</ecNumber>
    </recommendedName>
    <alternativeName>
        <fullName evidence="4">Branched-chain alpha-keto acid dehydrogenase E1 component alpha chain</fullName>
    </alternativeName>
</protein>
<feature type="domain" description="Dehydrogenase E1 component" evidence="5">
    <location>
        <begin position="33"/>
        <end position="299"/>
    </location>
</feature>
<organism evidence="6 7">
    <name type="scientific">Agrococcus casei LMG 22410</name>
    <dbReference type="NCBI Taxonomy" id="1255656"/>
    <lineage>
        <taxon>Bacteria</taxon>
        <taxon>Bacillati</taxon>
        <taxon>Actinomycetota</taxon>
        <taxon>Actinomycetes</taxon>
        <taxon>Micrococcales</taxon>
        <taxon>Microbacteriaceae</taxon>
        <taxon>Agrococcus</taxon>
    </lineage>
</organism>
<evidence type="ECO:0000256" key="2">
    <source>
        <dbReference type="ARBA" id="ARBA00023002"/>
    </source>
</evidence>
<dbReference type="GeneID" id="303173538"/>
<accession>A0A1R4G916</accession>
<dbReference type="Gene3D" id="3.40.50.970">
    <property type="match status" value="1"/>
</dbReference>
<evidence type="ECO:0000313" key="7">
    <source>
        <dbReference type="Proteomes" id="UP000195787"/>
    </source>
</evidence>
<proteinExistence type="inferred from homology"/>
<dbReference type="GO" id="GO:0000287">
    <property type="term" value="F:magnesium ion binding"/>
    <property type="evidence" value="ECO:0007669"/>
    <property type="project" value="UniProtKB-ARBA"/>
</dbReference>
<dbReference type="EC" id="1.2.4.4" evidence="4"/>
<dbReference type="InterPro" id="IPR050771">
    <property type="entry name" value="Alpha-ketoacid_DH_E1_comp"/>
</dbReference>
<evidence type="ECO:0000256" key="4">
    <source>
        <dbReference type="RuleBase" id="RU365014"/>
    </source>
</evidence>
<keyword evidence="2 4" id="KW-0560">Oxidoreductase</keyword>
<dbReference type="GO" id="GO:0009083">
    <property type="term" value="P:branched-chain amino acid catabolic process"/>
    <property type="evidence" value="ECO:0007669"/>
    <property type="project" value="TreeGrafter"/>
</dbReference>
<dbReference type="InterPro" id="IPR001017">
    <property type="entry name" value="DH_E1"/>
</dbReference>
<comment type="similarity">
    <text evidence="4">Belongs to the BCKDHA family.</text>
</comment>
<evidence type="ECO:0000256" key="1">
    <source>
        <dbReference type="ARBA" id="ARBA00001964"/>
    </source>
</evidence>
<dbReference type="InterPro" id="IPR029061">
    <property type="entry name" value="THDP-binding"/>
</dbReference>
<dbReference type="AlphaFoldDB" id="A0A1R4G916"/>
<dbReference type="RefSeq" id="WP_234988548.1">
    <property type="nucleotide sequence ID" value="NZ_FUHU01000041.1"/>
</dbReference>
<dbReference type="SUPFAM" id="SSF52518">
    <property type="entry name" value="Thiamin diphosphate-binding fold (THDP-binding)"/>
    <property type="match status" value="1"/>
</dbReference>
<gene>
    <name evidence="6" type="ORF">CZ674_09970</name>
</gene>
<comment type="cofactor">
    <cofactor evidence="1 4">
        <name>thiamine diphosphate</name>
        <dbReference type="ChEBI" id="CHEBI:58937"/>
    </cofactor>
</comment>
<sequence>MPVPPSSAAQPAQLWPPQNGVTVDVETLRGLAERMLVTRVLDTEAVRWQRQGILPAFPPAIGQEAAQVGSAMALDRARDMAFITYRDHGVVVGLDSDLTDYMGSHLALWNGGFADPNKVRHSPLQAVVGATALHAMGWAYAQKLDGTGGAAIAYFGDGASSQGDVHEAMNFAAVSKSPVVFFVQNNGWSLSTPLDLQVAGGSVAARASGYSMPSMRIDGDDVGEVYAATQIALEHAREHGPVVIEAFTYRRGPHATSDDPSRYRSLEEERALGPDPIDVARQLVADEAWWAEAEQRAEQAVDAVRVQMQSPRTIDGNDMFDYVFQEKTPQLVKQQEQWREETDLD</sequence>
<dbReference type="GO" id="GO:0003863">
    <property type="term" value="F:branched-chain 2-oxo acid dehydrogenase activity"/>
    <property type="evidence" value="ECO:0007669"/>
    <property type="project" value="UniProtKB-EC"/>
</dbReference>
<keyword evidence="7" id="KW-1185">Reference proteome</keyword>
<name>A0A1R4G916_9MICO</name>
<dbReference type="PANTHER" id="PTHR43380">
    <property type="entry name" value="2-OXOISOVALERATE DEHYDROGENASE SUBUNIT ALPHA, MITOCHONDRIAL"/>
    <property type="match status" value="1"/>
</dbReference>
<dbReference type="EMBL" id="FUHU01000041">
    <property type="protein sequence ID" value="SJM64684.1"/>
    <property type="molecule type" value="Genomic_DNA"/>
</dbReference>
<reference evidence="6 7" key="1">
    <citation type="submission" date="2017-02" db="EMBL/GenBank/DDBJ databases">
        <authorList>
            <person name="Peterson S.W."/>
        </authorList>
    </citation>
    <scope>NUCLEOTIDE SEQUENCE [LARGE SCALE GENOMIC DNA]</scope>
    <source>
        <strain evidence="6 7">LMG 22410</strain>
    </source>
</reference>
<keyword evidence="3 4" id="KW-0786">Thiamine pyrophosphate</keyword>